<keyword evidence="2" id="KW-0808">Transferase</keyword>
<dbReference type="GO" id="GO:0032259">
    <property type="term" value="P:methylation"/>
    <property type="evidence" value="ECO:0007669"/>
    <property type="project" value="UniProtKB-KW"/>
</dbReference>
<dbReference type="EMBL" id="JACHND010000001">
    <property type="protein sequence ID" value="MBB4701472.1"/>
    <property type="molecule type" value="Genomic_DNA"/>
</dbReference>
<protein>
    <submittedName>
        <fullName evidence="2">SAM-dependent methyltransferase</fullName>
    </submittedName>
</protein>
<dbReference type="Proteomes" id="UP000542210">
    <property type="component" value="Unassembled WGS sequence"/>
</dbReference>
<accession>A0A7W7D765</accession>
<comment type="caution">
    <text evidence="2">The sequence shown here is derived from an EMBL/GenBank/DDBJ whole genome shotgun (WGS) entry which is preliminary data.</text>
</comment>
<keyword evidence="3" id="KW-1185">Reference proteome</keyword>
<feature type="domain" description="Ribosomal RNA large subunit methyltransferase K/L-like methyltransferase" evidence="1">
    <location>
        <begin position="143"/>
        <end position="280"/>
    </location>
</feature>
<gene>
    <name evidence="2" type="ORF">BJ982_003016</name>
</gene>
<dbReference type="RefSeq" id="WP_203959143.1">
    <property type="nucleotide sequence ID" value="NZ_BOOV01000016.1"/>
</dbReference>
<proteinExistence type="predicted"/>
<evidence type="ECO:0000313" key="3">
    <source>
        <dbReference type="Proteomes" id="UP000542210"/>
    </source>
</evidence>
<dbReference type="Gene3D" id="3.40.50.150">
    <property type="entry name" value="Vaccinia Virus protein VP39"/>
    <property type="match status" value="1"/>
</dbReference>
<dbReference type="GO" id="GO:0008168">
    <property type="term" value="F:methyltransferase activity"/>
    <property type="evidence" value="ECO:0007669"/>
    <property type="project" value="UniProtKB-KW"/>
</dbReference>
<organism evidence="2 3">
    <name type="scientific">Sphaerisporangium siamense</name>
    <dbReference type="NCBI Taxonomy" id="795645"/>
    <lineage>
        <taxon>Bacteria</taxon>
        <taxon>Bacillati</taxon>
        <taxon>Actinomycetota</taxon>
        <taxon>Actinomycetes</taxon>
        <taxon>Streptosporangiales</taxon>
        <taxon>Streptosporangiaceae</taxon>
        <taxon>Sphaerisporangium</taxon>
    </lineage>
</organism>
<dbReference type="InterPro" id="IPR029063">
    <property type="entry name" value="SAM-dependent_MTases_sf"/>
</dbReference>
<name>A0A7W7D765_9ACTN</name>
<evidence type="ECO:0000259" key="1">
    <source>
        <dbReference type="Pfam" id="PF01170"/>
    </source>
</evidence>
<dbReference type="Pfam" id="PF01170">
    <property type="entry name" value="UPF0020"/>
    <property type="match status" value="1"/>
</dbReference>
<sequence length="348" mass="38478">MTTRRYGILIMPAANRVYAEASVELMEAEIEVFAAAVLGGGLGRITAEPIGGVPYITFDAPELSEREVAYLSNLSSLYALFAVDPDGTLTPVPLRRLDRFDDDLITIQKYAGKTNEHFTKMLLNATILASDFAREMIDRPLAVLDPLCGRGTTLNQALMYGYDAAGVDVDGKDFEAYAAFIRTYLKRKRLKHSAEVVPVRRERRLVARRLEVSIGLSKEEYKAGDKRRLTVVNADTTTAGGFFPRASFDVIVADAPYGVQHGSRDRQSALSRRPLDLLSAAVPEWTGLLRPGGAIGLSWNTYVAPRDDVAAIFAENGLEVRDDGPYRRFRHRVDQAIIRDVVVARKPS</sequence>
<dbReference type="AlphaFoldDB" id="A0A7W7D765"/>
<dbReference type="SUPFAM" id="SSF53335">
    <property type="entry name" value="S-adenosyl-L-methionine-dependent methyltransferases"/>
    <property type="match status" value="1"/>
</dbReference>
<evidence type="ECO:0000313" key="2">
    <source>
        <dbReference type="EMBL" id="MBB4701472.1"/>
    </source>
</evidence>
<keyword evidence="2" id="KW-0489">Methyltransferase</keyword>
<reference evidence="2 3" key="1">
    <citation type="submission" date="2020-08" db="EMBL/GenBank/DDBJ databases">
        <title>Sequencing the genomes of 1000 actinobacteria strains.</title>
        <authorList>
            <person name="Klenk H.-P."/>
        </authorList>
    </citation>
    <scope>NUCLEOTIDE SEQUENCE [LARGE SCALE GENOMIC DNA]</scope>
    <source>
        <strain evidence="2 3">DSM 45784</strain>
    </source>
</reference>
<dbReference type="InterPro" id="IPR000241">
    <property type="entry name" value="RlmKL-like_Mtase"/>
</dbReference>